<feature type="non-terminal residue" evidence="3">
    <location>
        <position position="1"/>
    </location>
</feature>
<name>A0A1B6HNR6_9HEMI</name>
<dbReference type="Pfam" id="PF14291">
    <property type="entry name" value="DUF4371"/>
    <property type="match status" value="1"/>
</dbReference>
<sequence>VKRSYLAYSETMNALYCVPCRLFRHLNTEHESTISFLARKEGFTNWKKLSDKLPEHENSQYHKKTFVSWKALETSLGKGGIDKELQDQIKKEESHWREVLRCILDAVLFLAKQGSAFRGTNETCNFADPNSGKFLNTIDLISHYNETLREHIGRHKKGQLSYFSHTVQDEFLDLIANAIREDIIQDIKKAKYFSLIFDCTPDVSKNEQMTEVIRYIKYTDEGPEVCESFLDFFTVSEKTGEGLFESIAKKLKEDGLDLMFCRGQSYDNGANMAGKYKGVQSRIVQENKLAYFVPCSAHSLNLVGVHSAEACVEAQSYFGIINSLYNFFHGSTSRWEVLKQHVPLSLKSESKTRWSARIDSVEVIYKHMDKVLSSLEDLTTHEFSSPETRAEAKSLLKNMKRFEYVIMTCFWYSVLKKIDRVSKFLQREDTTVDNAARNIQGLLNVLSSTRDLTVSEAIDEATFLANNMGITAEYKETRKRKKKKMTGDTHEDDGPNFTEEEEELFKITFSNM</sequence>
<dbReference type="InterPro" id="IPR012337">
    <property type="entry name" value="RNaseH-like_sf"/>
</dbReference>
<dbReference type="PANTHER" id="PTHR45749">
    <property type="match status" value="1"/>
</dbReference>
<evidence type="ECO:0000256" key="1">
    <source>
        <dbReference type="SAM" id="MobiDB-lite"/>
    </source>
</evidence>
<feature type="region of interest" description="Disordered" evidence="1">
    <location>
        <begin position="478"/>
        <end position="497"/>
    </location>
</feature>
<gene>
    <name evidence="3" type="ORF">g.23656</name>
</gene>
<dbReference type="AlphaFoldDB" id="A0A1B6HNR6"/>
<proteinExistence type="predicted"/>
<protein>
    <recommendedName>
        <fullName evidence="2">DUF4371 domain-containing protein</fullName>
    </recommendedName>
</protein>
<evidence type="ECO:0000313" key="3">
    <source>
        <dbReference type="EMBL" id="JAS76312.1"/>
    </source>
</evidence>
<dbReference type="EMBL" id="GECU01031394">
    <property type="protein sequence ID" value="JAS76312.1"/>
    <property type="molecule type" value="Transcribed_RNA"/>
</dbReference>
<feature type="domain" description="DUF4371" evidence="2">
    <location>
        <begin position="41"/>
        <end position="278"/>
    </location>
</feature>
<organism evidence="3">
    <name type="scientific">Homalodisca liturata</name>
    <dbReference type="NCBI Taxonomy" id="320908"/>
    <lineage>
        <taxon>Eukaryota</taxon>
        <taxon>Metazoa</taxon>
        <taxon>Ecdysozoa</taxon>
        <taxon>Arthropoda</taxon>
        <taxon>Hexapoda</taxon>
        <taxon>Insecta</taxon>
        <taxon>Pterygota</taxon>
        <taxon>Neoptera</taxon>
        <taxon>Paraneoptera</taxon>
        <taxon>Hemiptera</taxon>
        <taxon>Auchenorrhyncha</taxon>
        <taxon>Membracoidea</taxon>
        <taxon>Cicadellidae</taxon>
        <taxon>Cicadellinae</taxon>
        <taxon>Proconiini</taxon>
        <taxon>Homalodisca</taxon>
    </lineage>
</organism>
<dbReference type="SUPFAM" id="SSF53098">
    <property type="entry name" value="Ribonuclease H-like"/>
    <property type="match status" value="1"/>
</dbReference>
<evidence type="ECO:0000259" key="2">
    <source>
        <dbReference type="Pfam" id="PF14291"/>
    </source>
</evidence>
<dbReference type="PANTHER" id="PTHR45749:SF21">
    <property type="entry name" value="DUF4371 DOMAIN-CONTAINING PROTEIN"/>
    <property type="match status" value="1"/>
</dbReference>
<dbReference type="InterPro" id="IPR025398">
    <property type="entry name" value="DUF4371"/>
</dbReference>
<accession>A0A1B6HNR6</accession>
<reference evidence="3" key="1">
    <citation type="submission" date="2015-11" db="EMBL/GenBank/DDBJ databases">
        <title>De novo transcriptome assembly of four potential Pierce s Disease insect vectors from Arizona vineyards.</title>
        <authorList>
            <person name="Tassone E.E."/>
        </authorList>
    </citation>
    <scope>NUCLEOTIDE SEQUENCE</scope>
</reference>